<dbReference type="EMBL" id="PDNB01000022">
    <property type="protein sequence ID" value="PGH15834.1"/>
    <property type="molecule type" value="Genomic_DNA"/>
</dbReference>
<accession>A0A2B7XVP1</accession>
<comment type="caution">
    <text evidence="2">The sequence shown here is derived from an EMBL/GenBank/DDBJ whole genome shotgun (WGS) entry which is preliminary data.</text>
</comment>
<name>A0A2B7XVP1_9EURO</name>
<dbReference type="AlphaFoldDB" id="A0A2B7XVP1"/>
<evidence type="ECO:0000313" key="3">
    <source>
        <dbReference type="Proteomes" id="UP000223968"/>
    </source>
</evidence>
<gene>
    <name evidence="2" type="ORF">AJ79_02215</name>
</gene>
<dbReference type="Pfam" id="PF24483">
    <property type="entry name" value="DUF7582"/>
    <property type="match status" value="1"/>
</dbReference>
<dbReference type="STRING" id="1447875.A0A2B7XVP1"/>
<dbReference type="Proteomes" id="UP000223968">
    <property type="component" value="Unassembled WGS sequence"/>
</dbReference>
<proteinExistence type="predicted"/>
<evidence type="ECO:0000259" key="1">
    <source>
        <dbReference type="Pfam" id="PF24483"/>
    </source>
</evidence>
<protein>
    <recommendedName>
        <fullName evidence="1">DUF7582 domain-containing protein</fullName>
    </recommendedName>
</protein>
<keyword evidence="3" id="KW-1185">Reference proteome</keyword>
<dbReference type="InterPro" id="IPR056004">
    <property type="entry name" value="DUF7582"/>
</dbReference>
<feature type="domain" description="DUF7582" evidence="1">
    <location>
        <begin position="42"/>
        <end position="234"/>
    </location>
</feature>
<evidence type="ECO:0000313" key="2">
    <source>
        <dbReference type="EMBL" id="PGH15834.1"/>
    </source>
</evidence>
<organism evidence="2 3">
    <name type="scientific">Helicocarpus griseus UAMH5409</name>
    <dbReference type="NCBI Taxonomy" id="1447875"/>
    <lineage>
        <taxon>Eukaryota</taxon>
        <taxon>Fungi</taxon>
        <taxon>Dikarya</taxon>
        <taxon>Ascomycota</taxon>
        <taxon>Pezizomycotina</taxon>
        <taxon>Eurotiomycetes</taxon>
        <taxon>Eurotiomycetidae</taxon>
        <taxon>Onygenales</taxon>
        <taxon>Ajellomycetaceae</taxon>
        <taxon>Helicocarpus</taxon>
    </lineage>
</organism>
<reference evidence="2 3" key="1">
    <citation type="submission" date="2017-10" db="EMBL/GenBank/DDBJ databases">
        <title>Comparative genomics in systemic dimorphic fungi from Ajellomycetaceae.</title>
        <authorList>
            <person name="Munoz J.F."/>
            <person name="Mcewen J.G."/>
            <person name="Clay O.K."/>
            <person name="Cuomo C.A."/>
        </authorList>
    </citation>
    <scope>NUCLEOTIDE SEQUENCE [LARGE SCALE GENOMIC DNA]</scope>
    <source>
        <strain evidence="2 3">UAMH5409</strain>
    </source>
</reference>
<sequence>MGCTPSKEAVDLLILLGQCQLPHETHKGVPRKYQQYNLNAQNLRRALGYAAQYLHSKNQNVLIITVGGAVNTLLLQSRTTTHDVDFFSQELSGRQLETVREAGRYATERSSAPLGEDWLNNATQRMPGAVENIPQLVPAAQRQNDVVFKAPGLTALAAPWDYAFVKKFGRISQGTGREYDPADAVSYLHEYIRRHGGRPVHVKAIRECGKIYRANTPDLVLEMVDKEYLKLYRHHGITFEFDGRVNKSAGPSNSQARRAATRQRK</sequence>
<dbReference type="OrthoDB" id="4206336at2759"/>